<dbReference type="AlphaFoldDB" id="A0A937XAX6"/>
<comment type="caution">
    <text evidence="8">The sequence shown here is derived from an EMBL/GenBank/DDBJ whole genome shotgun (WGS) entry which is preliminary data.</text>
</comment>
<accession>A0A937XAX6</accession>
<evidence type="ECO:0000256" key="3">
    <source>
        <dbReference type="ARBA" id="ARBA00022692"/>
    </source>
</evidence>
<dbReference type="Pfam" id="PF00893">
    <property type="entry name" value="Multi_Drug_Res"/>
    <property type="match status" value="1"/>
</dbReference>
<evidence type="ECO:0000256" key="4">
    <source>
        <dbReference type="ARBA" id="ARBA00022989"/>
    </source>
</evidence>
<keyword evidence="2" id="KW-1003">Cell membrane</keyword>
<name>A0A937XAX6_UNCEI</name>
<dbReference type="InterPro" id="IPR000390">
    <property type="entry name" value="Small_drug/metabolite_transptr"/>
</dbReference>
<keyword evidence="4 7" id="KW-1133">Transmembrane helix</keyword>
<feature type="transmembrane region" description="Helical" evidence="7">
    <location>
        <begin position="44"/>
        <end position="62"/>
    </location>
</feature>
<dbReference type="InterPro" id="IPR037185">
    <property type="entry name" value="EmrE-like"/>
</dbReference>
<comment type="subcellular location">
    <subcellularLocation>
        <location evidence="1 6">Cell membrane</location>
        <topology evidence="1 6">Multi-pass membrane protein</topology>
    </subcellularLocation>
</comment>
<dbReference type="GO" id="GO:0022857">
    <property type="term" value="F:transmembrane transporter activity"/>
    <property type="evidence" value="ECO:0007669"/>
    <property type="project" value="InterPro"/>
</dbReference>
<dbReference type="GO" id="GO:0005886">
    <property type="term" value="C:plasma membrane"/>
    <property type="evidence" value="ECO:0007669"/>
    <property type="project" value="UniProtKB-SubCell"/>
</dbReference>
<feature type="transmembrane region" description="Helical" evidence="7">
    <location>
        <begin position="74"/>
        <end position="95"/>
    </location>
</feature>
<dbReference type="PANTHER" id="PTHR30561:SF9">
    <property type="entry name" value="4-AMINO-4-DEOXY-L-ARABINOSE-PHOSPHOUNDECAPRENOL FLIPPASE SUBUNIT ARNF-RELATED"/>
    <property type="match status" value="1"/>
</dbReference>
<keyword evidence="3 6" id="KW-0812">Transmembrane</keyword>
<dbReference type="Gene3D" id="1.10.3730.20">
    <property type="match status" value="1"/>
</dbReference>
<proteinExistence type="inferred from homology"/>
<keyword evidence="5 7" id="KW-0472">Membrane</keyword>
<evidence type="ECO:0000313" key="8">
    <source>
        <dbReference type="EMBL" id="MBM3317037.1"/>
    </source>
</evidence>
<organism evidence="8 9">
    <name type="scientific">Eiseniibacteriota bacterium</name>
    <dbReference type="NCBI Taxonomy" id="2212470"/>
    <lineage>
        <taxon>Bacteria</taxon>
        <taxon>Candidatus Eiseniibacteriota</taxon>
    </lineage>
</organism>
<evidence type="ECO:0000256" key="5">
    <source>
        <dbReference type="ARBA" id="ARBA00023136"/>
    </source>
</evidence>
<evidence type="ECO:0000256" key="1">
    <source>
        <dbReference type="ARBA" id="ARBA00004651"/>
    </source>
</evidence>
<dbReference type="EMBL" id="VGIY01000068">
    <property type="protein sequence ID" value="MBM3317037.1"/>
    <property type="molecule type" value="Genomic_DNA"/>
</dbReference>
<gene>
    <name evidence="8" type="ORF">FJY75_04210</name>
</gene>
<protein>
    <submittedName>
        <fullName evidence="8">EamA family transporter</fullName>
    </submittedName>
</protein>
<evidence type="ECO:0000256" key="7">
    <source>
        <dbReference type="SAM" id="Phobius"/>
    </source>
</evidence>
<reference evidence="8" key="1">
    <citation type="submission" date="2019-03" db="EMBL/GenBank/DDBJ databases">
        <title>Lake Tanganyika Metagenome-Assembled Genomes (MAGs).</title>
        <authorList>
            <person name="Tran P."/>
        </authorList>
    </citation>
    <scope>NUCLEOTIDE SEQUENCE</scope>
    <source>
        <strain evidence="8">M_DeepCast_400m_m2_100</strain>
    </source>
</reference>
<comment type="similarity">
    <text evidence="6">Belongs to the drug/metabolite transporter (DMT) superfamily. Small multidrug resistance (SMR) (TC 2.A.7.1) family.</text>
</comment>
<dbReference type="InterPro" id="IPR045324">
    <property type="entry name" value="Small_multidrug_res"/>
</dbReference>
<dbReference type="PANTHER" id="PTHR30561">
    <property type="entry name" value="SMR FAMILY PROTON-DEPENDENT DRUG EFFLUX TRANSPORTER SUGE"/>
    <property type="match status" value="1"/>
</dbReference>
<evidence type="ECO:0000313" key="9">
    <source>
        <dbReference type="Proteomes" id="UP000748308"/>
    </source>
</evidence>
<evidence type="ECO:0000256" key="6">
    <source>
        <dbReference type="RuleBase" id="RU003942"/>
    </source>
</evidence>
<evidence type="ECO:0000256" key="2">
    <source>
        <dbReference type="ARBA" id="ARBA00022475"/>
    </source>
</evidence>
<sequence length="119" mass="12898">MSAYVFLTIALVLNAAANLLIKHAARASASPGMAATPEAALRVYLSWPFLLGVACFGFNLLAYTQALKKLPISVAYPLMVSIGYLIILVVSWFLLGERLAPIRYIGAGLMLIGLWMLVR</sequence>
<dbReference type="SUPFAM" id="SSF103481">
    <property type="entry name" value="Multidrug resistance efflux transporter EmrE"/>
    <property type="match status" value="1"/>
</dbReference>
<feature type="transmembrane region" description="Helical" evidence="7">
    <location>
        <begin position="101"/>
        <end position="118"/>
    </location>
</feature>
<dbReference type="Proteomes" id="UP000748308">
    <property type="component" value="Unassembled WGS sequence"/>
</dbReference>